<dbReference type="AlphaFoldDB" id="A0A4D6YA16"/>
<reference evidence="6 7" key="1">
    <citation type="submission" date="2018-10" db="EMBL/GenBank/DDBJ databases">
        <title>Comparative functional genomics of the obligate endosymbiont Buchnera aphidicola.</title>
        <authorList>
            <person name="Chong R.A."/>
        </authorList>
    </citation>
    <scope>NUCLEOTIDE SEQUENCE [LARGE SCALE GENOMIC DNA]</scope>
    <source>
        <strain evidence="6 7">Mrh</strain>
    </source>
</reference>
<evidence type="ECO:0000256" key="2">
    <source>
        <dbReference type="ARBA" id="ARBA00022692"/>
    </source>
</evidence>
<dbReference type="OrthoDB" id="5555605at2"/>
<dbReference type="PANTHER" id="PTHR36985">
    <property type="entry name" value="TRANSLOCATION AND ASSEMBLY MODULE SUBUNIT TAMB"/>
    <property type="match status" value="1"/>
</dbReference>
<dbReference type="GO" id="GO:0097347">
    <property type="term" value="C:TAM protein secretion complex"/>
    <property type="evidence" value="ECO:0007669"/>
    <property type="project" value="TreeGrafter"/>
</dbReference>
<name>A0A4D6YA16_BUCMH</name>
<dbReference type="RefSeq" id="WP_158336297.1">
    <property type="nucleotide sequence ID" value="NZ_CP033004.1"/>
</dbReference>
<evidence type="ECO:0000313" key="7">
    <source>
        <dbReference type="Proteomes" id="UP000298566"/>
    </source>
</evidence>
<accession>A0A4D6YA16</accession>
<evidence type="ECO:0000256" key="3">
    <source>
        <dbReference type="ARBA" id="ARBA00022989"/>
    </source>
</evidence>
<dbReference type="EMBL" id="CP033004">
    <property type="protein sequence ID" value="QCI23121.1"/>
    <property type="molecule type" value="Genomic_DNA"/>
</dbReference>
<gene>
    <name evidence="6" type="ORF">D9V73_00405</name>
</gene>
<keyword evidence="4 5" id="KW-0472">Membrane</keyword>
<evidence type="ECO:0000256" key="5">
    <source>
        <dbReference type="SAM" id="Phobius"/>
    </source>
</evidence>
<evidence type="ECO:0000256" key="1">
    <source>
        <dbReference type="ARBA" id="ARBA00004167"/>
    </source>
</evidence>
<evidence type="ECO:0000256" key="4">
    <source>
        <dbReference type="ARBA" id="ARBA00023136"/>
    </source>
</evidence>
<keyword evidence="2 5" id="KW-0812">Transmembrane</keyword>
<dbReference type="GO" id="GO:0005886">
    <property type="term" value="C:plasma membrane"/>
    <property type="evidence" value="ECO:0007669"/>
    <property type="project" value="TreeGrafter"/>
</dbReference>
<organism evidence="6 7">
    <name type="scientific">Buchnera aphidicola subsp. Melaphis rhois</name>
    <dbReference type="NCBI Taxonomy" id="118103"/>
    <lineage>
        <taxon>Bacteria</taxon>
        <taxon>Pseudomonadati</taxon>
        <taxon>Pseudomonadota</taxon>
        <taxon>Gammaproteobacteria</taxon>
        <taxon>Enterobacterales</taxon>
        <taxon>Erwiniaceae</taxon>
        <taxon>Buchnera</taxon>
    </lineage>
</organism>
<dbReference type="Proteomes" id="UP000298566">
    <property type="component" value="Chromosome"/>
</dbReference>
<evidence type="ECO:0008006" key="8">
    <source>
        <dbReference type="Google" id="ProtNLM"/>
    </source>
</evidence>
<sequence length="885" mass="105523">MNFFKRLLLSIILLCTSCVCVLIFLIYSHFGLNIVCYLVHYYIPQLEIKKSIGKLNNCIFQDIKYSTHNRNFFVKELKIKFSFNFFKNFYICIDELSFKKCSLYISDILLMKSNRKMLFLNIASLFRVPVFFKNIIFDNFYYSTNNISLTLDNFFGKCYWTGEQLEGLCSKIDNIYIKTFQNIDNDKNLYDRFKVNRIMYLRNFLEQPLKYFKNFNNIFLINLNIQSFYSNNIYFLGKNSVKLSKFFFNGQVNVSKINIIKLCFRSYNFVNHIYGTIIFNNNFLTNIVINCDNYINYRYHENVSIIIRGFLLQDLSINAKFFGIINTKIYIKFTFKKNSSIFNFKLHLPYISIIENDNNHLFLKNLKIHILGNPCNYTFVLDSTINIHLVSTMKLHMSGKGNYFSIFIDTIQCLTTDKKTIFDYLFSIVYSKKDLVITELNKNSYNYYIKNIMRNVIFKFISFIKSCSLLLNIKILFKNILAVENFDKLENINIIFQLDKLKSICLNSFGNIKGNIKFTNINNNHKFLIKCIGHNLNLKILKNSNINFFIIVQKNNINFFGSTLFIKNCVIFNSHVFSFVLELNYNRYNHSFYLNILRKNCSFNLNFRGKFDIYSNKWIEIVNNIDFDTLFFNIHVNKIILKFNNNNIINHLNLIVLDKYLLLKTSIINKTKCEIFTFLNSNYRNIFNLFSRLRHLYTSHALFVSRIKIYSNYRCSNHQKRFKWNFNIINDNNVNAVFMGFINIKEIDKNFFISGSVNFKNVPISLFKLFELNIEYISGILNGTLRFREDIYNNIKLLGNISIVHCWINNWLYVRQLYFNNIELIFSSNKITFNSIVHIKSLFETIFDLKILGFHSWNNKICQRIFIKVFYLFYYNVNVIHILDI</sequence>
<proteinExistence type="predicted"/>
<comment type="subcellular location">
    <subcellularLocation>
        <location evidence="1">Membrane</location>
        <topology evidence="1">Single-pass membrane protein</topology>
    </subcellularLocation>
</comment>
<protein>
    <recommendedName>
        <fullName evidence="8">Translocation/assembly module TamB</fullName>
    </recommendedName>
</protein>
<keyword evidence="3 5" id="KW-1133">Transmembrane helix</keyword>
<dbReference type="GO" id="GO:0009306">
    <property type="term" value="P:protein secretion"/>
    <property type="evidence" value="ECO:0007669"/>
    <property type="project" value="TreeGrafter"/>
</dbReference>
<evidence type="ECO:0000313" key="6">
    <source>
        <dbReference type="EMBL" id="QCI23121.1"/>
    </source>
</evidence>
<dbReference type="PANTHER" id="PTHR36985:SF1">
    <property type="entry name" value="TRANSLOCATION AND ASSEMBLY MODULE SUBUNIT TAMB"/>
    <property type="match status" value="1"/>
</dbReference>
<feature type="transmembrane region" description="Helical" evidence="5">
    <location>
        <begin position="7"/>
        <end position="27"/>
    </location>
</feature>